<gene>
    <name evidence="3" type="ORF">AAD027_13690</name>
</gene>
<dbReference type="Proteomes" id="UP001459204">
    <property type="component" value="Unassembled WGS sequence"/>
</dbReference>
<evidence type="ECO:0000313" key="4">
    <source>
        <dbReference type="Proteomes" id="UP001459204"/>
    </source>
</evidence>
<feature type="region of interest" description="Disordered" evidence="1">
    <location>
        <begin position="1"/>
        <end position="29"/>
    </location>
</feature>
<dbReference type="Pfam" id="PF03551">
    <property type="entry name" value="PadR"/>
    <property type="match status" value="1"/>
</dbReference>
<evidence type="ECO:0000313" key="3">
    <source>
        <dbReference type="EMBL" id="MEL1265411.1"/>
    </source>
</evidence>
<protein>
    <submittedName>
        <fullName evidence="3">PadR family transcriptional regulator</fullName>
    </submittedName>
</protein>
<evidence type="ECO:0000259" key="2">
    <source>
        <dbReference type="Pfam" id="PF03551"/>
    </source>
</evidence>
<dbReference type="RefSeq" id="WP_341726581.1">
    <property type="nucleotide sequence ID" value="NZ_JBBWWT010000006.1"/>
</dbReference>
<dbReference type="SUPFAM" id="SSF46785">
    <property type="entry name" value="Winged helix' DNA-binding domain"/>
    <property type="match status" value="1"/>
</dbReference>
<sequence length="198" mass="21461">MSPFSHSHGRGGRHGGRGRHGGPEADMAARGRRGRMFDQGQLKLLVLHVLDAQPSHGYEVIRAIAELAGGDYSPSPGTVYPTLTWLEDMGLAQSGAEEGGRRQYHITPEGRVQLQSRREHLDALLMRLREGRRHALARRAPEIERAMENLKTALRLRFTGGAPDAEALQRLAAIIDRAAVEIGREAGGSARAAGEAAP</sequence>
<dbReference type="InterPro" id="IPR036388">
    <property type="entry name" value="WH-like_DNA-bd_sf"/>
</dbReference>
<dbReference type="PANTHER" id="PTHR43252:SF7">
    <property type="entry name" value="TRANSCRIPTIONAL REGULATOR YQJI"/>
    <property type="match status" value="1"/>
</dbReference>
<organism evidence="3 4">
    <name type="scientific">Pseudoxanthomonas putridarboris</name>
    <dbReference type="NCBI Taxonomy" id="752605"/>
    <lineage>
        <taxon>Bacteria</taxon>
        <taxon>Pseudomonadati</taxon>
        <taxon>Pseudomonadota</taxon>
        <taxon>Gammaproteobacteria</taxon>
        <taxon>Lysobacterales</taxon>
        <taxon>Lysobacteraceae</taxon>
        <taxon>Pseudoxanthomonas</taxon>
    </lineage>
</organism>
<dbReference type="InterPro" id="IPR036390">
    <property type="entry name" value="WH_DNA-bd_sf"/>
</dbReference>
<dbReference type="PANTHER" id="PTHR43252">
    <property type="entry name" value="TRANSCRIPTIONAL REGULATOR YQJI"/>
    <property type="match status" value="1"/>
</dbReference>
<feature type="compositionally biased region" description="Basic residues" evidence="1">
    <location>
        <begin position="7"/>
        <end position="20"/>
    </location>
</feature>
<dbReference type="EMBL" id="JBBWWT010000006">
    <property type="protein sequence ID" value="MEL1265411.1"/>
    <property type="molecule type" value="Genomic_DNA"/>
</dbReference>
<dbReference type="Gene3D" id="1.10.10.10">
    <property type="entry name" value="Winged helix-like DNA-binding domain superfamily/Winged helix DNA-binding domain"/>
    <property type="match status" value="1"/>
</dbReference>
<accession>A0ABU9J4Z8</accession>
<name>A0ABU9J4Z8_9GAMM</name>
<dbReference type="InterPro" id="IPR005149">
    <property type="entry name" value="Tscrpt_reg_PadR_N"/>
</dbReference>
<evidence type="ECO:0000256" key="1">
    <source>
        <dbReference type="SAM" id="MobiDB-lite"/>
    </source>
</evidence>
<proteinExistence type="predicted"/>
<reference evidence="3 4" key="1">
    <citation type="submission" date="2024-04" db="EMBL/GenBank/DDBJ databases">
        <title>Draft genome sequence of Pseudoxanthomonas putridarboris WD12.</title>
        <authorList>
            <person name="Oh J."/>
        </authorList>
    </citation>
    <scope>NUCLEOTIDE SEQUENCE [LARGE SCALE GENOMIC DNA]</scope>
    <source>
        <strain evidence="3 4">WD12</strain>
    </source>
</reference>
<feature type="domain" description="Transcription regulator PadR N-terminal" evidence="2">
    <location>
        <begin position="46"/>
        <end position="115"/>
    </location>
</feature>
<keyword evidence="4" id="KW-1185">Reference proteome</keyword>
<comment type="caution">
    <text evidence="3">The sequence shown here is derived from an EMBL/GenBank/DDBJ whole genome shotgun (WGS) entry which is preliminary data.</text>
</comment>